<dbReference type="RefSeq" id="WP_126419483.1">
    <property type="nucleotide sequence ID" value="NZ_AP018827.1"/>
</dbReference>
<reference evidence="2" key="2">
    <citation type="journal article" date="2017" name="Plant Physiol. Biochem.">
        <title>Differential oxidative and antioxidative response of duckweed Lemna minor toward plant growth promoting/inhibiting bacteria.</title>
        <authorList>
            <person name="Ishizawa H."/>
            <person name="Kuroda M."/>
            <person name="Morikawa M."/>
            <person name="Ike M."/>
        </authorList>
    </citation>
    <scope>NUCLEOTIDE SEQUENCE [LARGE SCALE GENOMIC DNA]</scope>
    <source>
        <strain evidence="2">M6</strain>
    </source>
</reference>
<accession>A0A3G9G147</accession>
<proteinExistence type="predicted"/>
<name>A0A3G9G147_9CAUL</name>
<dbReference type="AlphaFoldDB" id="A0A3G9G147"/>
<dbReference type="OrthoDB" id="8210367at2"/>
<evidence type="ECO:0000313" key="2">
    <source>
        <dbReference type="Proteomes" id="UP000278756"/>
    </source>
</evidence>
<dbReference type="Proteomes" id="UP000278756">
    <property type="component" value="Chromosome 1"/>
</dbReference>
<organism evidence="1 2">
    <name type="scientific">Asticcacaulis excentricus</name>
    <dbReference type="NCBI Taxonomy" id="78587"/>
    <lineage>
        <taxon>Bacteria</taxon>
        <taxon>Pseudomonadati</taxon>
        <taxon>Pseudomonadota</taxon>
        <taxon>Alphaproteobacteria</taxon>
        <taxon>Caulobacterales</taxon>
        <taxon>Caulobacteraceae</taxon>
        <taxon>Asticcacaulis</taxon>
    </lineage>
</organism>
<sequence length="275" mass="30035">MGLIPDWLLYGSAVALMVIVPGRWADKSLSPPAPPPPPPGEAALFATYSPFSTNEIISLPIMNDIDYRGTAFSVSKSGEWVLARESIRNCRYPFLNLGGNLGVRIRVQYKRSLDNYVLAVTESGARPLPFADPKTIKPGMRGFMPGFPQDQAGEATGRLIGETKLKTGKRFEAPETVLAWAEAGHTANLTGSLNKLLGGPTLDAQSQVIGITLKTKPRRGRLYSSTPATLAKIGNTPSRTYDFEHEDLLTRRNYGIVSDTLRREYRVAQVGCIQS</sequence>
<reference evidence="2" key="1">
    <citation type="journal article" date="2017" name="Biotechnol. Biofuels">
        <title>Evaluation of environmental bacterial communities as a factor affecting the growth of duckweed Lemna minor.</title>
        <authorList>
            <person name="Ishizawa H."/>
            <person name="Kuroda M."/>
            <person name="Morikawa M."/>
            <person name="Ike M."/>
        </authorList>
    </citation>
    <scope>NUCLEOTIDE SEQUENCE [LARGE SCALE GENOMIC DNA]</scope>
    <source>
        <strain evidence="2">M6</strain>
    </source>
</reference>
<gene>
    <name evidence="1" type="ORF">EM6_0047</name>
</gene>
<protein>
    <submittedName>
        <fullName evidence="1">Uncharacterized protein</fullName>
    </submittedName>
</protein>
<dbReference type="EMBL" id="AP018827">
    <property type="protein sequence ID" value="BBF79481.1"/>
    <property type="molecule type" value="Genomic_DNA"/>
</dbReference>
<evidence type="ECO:0000313" key="1">
    <source>
        <dbReference type="EMBL" id="BBF79481.1"/>
    </source>
</evidence>